<dbReference type="InterPro" id="IPR001054">
    <property type="entry name" value="A/G_cyclase"/>
</dbReference>
<protein>
    <recommendedName>
        <fullName evidence="1">Guanylate cyclase domain-containing protein</fullName>
    </recommendedName>
</protein>
<dbReference type="EMBL" id="MOAM01000024">
    <property type="protein sequence ID" value="ROL70731.1"/>
    <property type="molecule type" value="Genomic_DNA"/>
</dbReference>
<keyword evidence="3" id="KW-1185">Reference proteome</keyword>
<evidence type="ECO:0000313" key="3">
    <source>
        <dbReference type="Proteomes" id="UP000285286"/>
    </source>
</evidence>
<accession>A0A423DGM5</accession>
<gene>
    <name evidence="2" type="ORF">BHU25_16870</name>
</gene>
<proteinExistence type="predicted"/>
<feature type="domain" description="Guanylate cyclase" evidence="1">
    <location>
        <begin position="123"/>
        <end position="256"/>
    </location>
</feature>
<evidence type="ECO:0000259" key="1">
    <source>
        <dbReference type="PROSITE" id="PS50125"/>
    </source>
</evidence>
<dbReference type="SUPFAM" id="SSF55073">
    <property type="entry name" value="Nucleotide cyclase"/>
    <property type="match status" value="1"/>
</dbReference>
<evidence type="ECO:0000313" key="2">
    <source>
        <dbReference type="EMBL" id="ROL70731.1"/>
    </source>
</evidence>
<dbReference type="PROSITE" id="PS50125">
    <property type="entry name" value="GUANYLATE_CYCLASE_2"/>
    <property type="match status" value="1"/>
</dbReference>
<dbReference type="RefSeq" id="WP_123566744.1">
    <property type="nucleotide sequence ID" value="NZ_MOAM01000024.1"/>
</dbReference>
<organism evidence="2 3">
    <name type="scientific">Pseudomonas vranovensis</name>
    <dbReference type="NCBI Taxonomy" id="321661"/>
    <lineage>
        <taxon>Bacteria</taxon>
        <taxon>Pseudomonadati</taxon>
        <taxon>Pseudomonadota</taxon>
        <taxon>Gammaproteobacteria</taxon>
        <taxon>Pseudomonadales</taxon>
        <taxon>Pseudomonadaceae</taxon>
        <taxon>Pseudomonas</taxon>
    </lineage>
</organism>
<dbReference type="Gene3D" id="3.30.70.1230">
    <property type="entry name" value="Nucleotide cyclase"/>
    <property type="match status" value="1"/>
</dbReference>
<dbReference type="InterPro" id="IPR029787">
    <property type="entry name" value="Nucleotide_cyclase"/>
</dbReference>
<dbReference type="AlphaFoldDB" id="A0A423DGM5"/>
<dbReference type="GO" id="GO:0035556">
    <property type="term" value="P:intracellular signal transduction"/>
    <property type="evidence" value="ECO:0007669"/>
    <property type="project" value="InterPro"/>
</dbReference>
<dbReference type="GO" id="GO:0004016">
    <property type="term" value="F:adenylate cyclase activity"/>
    <property type="evidence" value="ECO:0007669"/>
    <property type="project" value="UniProtKB-ARBA"/>
</dbReference>
<comment type="caution">
    <text evidence="2">The sequence shown here is derived from an EMBL/GenBank/DDBJ whole genome shotgun (WGS) entry which is preliminary data.</text>
</comment>
<dbReference type="GO" id="GO:0009190">
    <property type="term" value="P:cyclic nucleotide biosynthetic process"/>
    <property type="evidence" value="ECO:0007669"/>
    <property type="project" value="InterPro"/>
</dbReference>
<dbReference type="Proteomes" id="UP000285286">
    <property type="component" value="Unassembled WGS sequence"/>
</dbReference>
<dbReference type="CDD" id="cd07302">
    <property type="entry name" value="CHD"/>
    <property type="match status" value="1"/>
</dbReference>
<sequence length="303" mass="34053">MEMLGRFDFIITPIGEPDTDGNIQIRLEPNPDRYKFATTEHGDGYIDTFMRMFIPMDLVLEAIKQFGDHQIHFLSPSTGDLASYGAKRMVAIEEELTTGVHHPPEEKSKPHAALPEDFKANTVFLSVDICNSTKLSVQNPEDYEKSLEIFFQELGALVGQHHGTIHKFTGDGFIAYIDYAAFTAQTDIAVRLGLALIDHLAKRVNPVLLRKLLPVFEIKVGMDFGEALVKRRVIPATGAFQVDFSSDALNRAVKIQESCSANELRIGQNLRRLIHTSLLVRTKAVRFDSDQFGIVDYQVYVVR</sequence>
<name>A0A423DGM5_9PSED</name>
<reference evidence="2 3" key="1">
    <citation type="submission" date="2016-10" db="EMBL/GenBank/DDBJ databases">
        <title>Comparative genome analysis of multiple Pseudomonas spp. focuses on biocontrol and plant growth promoting traits.</title>
        <authorList>
            <person name="Tao X.-Y."/>
            <person name="Taylor C.G."/>
        </authorList>
    </citation>
    <scope>NUCLEOTIDE SEQUENCE [LARGE SCALE GENOMIC DNA]</scope>
    <source>
        <strain evidence="2 3">15D11</strain>
    </source>
</reference>